<gene>
    <name evidence="3" type="ORF">HNQ50_000530</name>
</gene>
<dbReference type="Pfam" id="PF04909">
    <property type="entry name" value="Amidohydro_2"/>
    <property type="match status" value="1"/>
</dbReference>
<dbReference type="PANTHER" id="PTHR43569">
    <property type="entry name" value="AMIDOHYDROLASE"/>
    <property type="match status" value="1"/>
</dbReference>
<keyword evidence="4" id="KW-1185">Reference proteome</keyword>
<comment type="similarity">
    <text evidence="1">Belongs to the metallo-dependent hydrolases superfamily.</text>
</comment>
<protein>
    <submittedName>
        <fullName evidence="3">Putative TIM-barrel fold metal-dependent hydrolase</fullName>
    </submittedName>
</protein>
<evidence type="ECO:0000259" key="2">
    <source>
        <dbReference type="Pfam" id="PF04909"/>
    </source>
</evidence>
<dbReference type="SUPFAM" id="SSF51556">
    <property type="entry name" value="Metallo-dependent hydrolases"/>
    <property type="match status" value="1"/>
</dbReference>
<dbReference type="GO" id="GO:0016787">
    <property type="term" value="F:hydrolase activity"/>
    <property type="evidence" value="ECO:0007669"/>
    <property type="project" value="UniProtKB-KW"/>
</dbReference>
<comment type="caution">
    <text evidence="3">The sequence shown here is derived from an EMBL/GenBank/DDBJ whole genome shotgun (WGS) entry which is preliminary data.</text>
</comment>
<dbReference type="InterPro" id="IPR032466">
    <property type="entry name" value="Metal_Hydrolase"/>
</dbReference>
<dbReference type="EMBL" id="JACHHN010000001">
    <property type="protein sequence ID" value="MBB5189820.1"/>
    <property type="molecule type" value="Genomic_DNA"/>
</dbReference>
<feature type="domain" description="Amidohydrolase-related" evidence="2">
    <location>
        <begin position="7"/>
        <end position="297"/>
    </location>
</feature>
<evidence type="ECO:0000313" key="4">
    <source>
        <dbReference type="Proteomes" id="UP000543030"/>
    </source>
</evidence>
<proteinExistence type="inferred from homology"/>
<accession>A0A840RBT5</accession>
<dbReference type="InterPro" id="IPR052350">
    <property type="entry name" value="Metallo-dep_Lactonases"/>
</dbReference>
<dbReference type="Gene3D" id="3.20.20.140">
    <property type="entry name" value="Metal-dependent hydrolases"/>
    <property type="match status" value="1"/>
</dbReference>
<evidence type="ECO:0000256" key="1">
    <source>
        <dbReference type="ARBA" id="ARBA00038310"/>
    </source>
</evidence>
<evidence type="ECO:0000313" key="3">
    <source>
        <dbReference type="EMBL" id="MBB5189820.1"/>
    </source>
</evidence>
<dbReference type="RefSeq" id="WP_221302960.1">
    <property type="nucleotide sequence ID" value="NZ_JACHHN010000001.1"/>
</dbReference>
<name>A0A840RBT5_9NEIS</name>
<dbReference type="Proteomes" id="UP000543030">
    <property type="component" value="Unassembled WGS sequence"/>
</dbReference>
<sequence>MTTLQVVDPHVHLWAPGTLRYPWMESDAVGFNGDVTPVKKRYAPADLLADAGDAVQVLKAVHIEAIAADPLAETRWVQAQADEAGALKIGIVGYADFSQPDVEALLAAQCESRAMRGIRQILNVHAKPLYDYVGRHFMQDPTWQRNFRLLAKYGLSFDMQLYPAQMHAAAVLARDNPDVSFVLNHAGMFVDRDHVAGWTAWRDGLALLATLPNMTVKISGLGMFDHHWTVESLRPYVLQVIDTFGTDRCMFASNFPVDKLYSNYPAVWQAFAQIVGGASDSEKAQLFRMNAERVYRL</sequence>
<keyword evidence="3" id="KW-0378">Hydrolase</keyword>
<dbReference type="PANTHER" id="PTHR43569:SF1">
    <property type="entry name" value="BLL3371 PROTEIN"/>
    <property type="match status" value="1"/>
</dbReference>
<dbReference type="InterPro" id="IPR006680">
    <property type="entry name" value="Amidohydro-rel"/>
</dbReference>
<organism evidence="3 4">
    <name type="scientific">Silvimonas terrae</name>
    <dbReference type="NCBI Taxonomy" id="300266"/>
    <lineage>
        <taxon>Bacteria</taxon>
        <taxon>Pseudomonadati</taxon>
        <taxon>Pseudomonadota</taxon>
        <taxon>Betaproteobacteria</taxon>
        <taxon>Neisseriales</taxon>
        <taxon>Chitinibacteraceae</taxon>
        <taxon>Silvimonas</taxon>
    </lineage>
</organism>
<reference evidence="3 4" key="1">
    <citation type="submission" date="2020-08" db="EMBL/GenBank/DDBJ databases">
        <title>Genomic Encyclopedia of Type Strains, Phase IV (KMG-IV): sequencing the most valuable type-strain genomes for metagenomic binning, comparative biology and taxonomic classification.</title>
        <authorList>
            <person name="Goeker M."/>
        </authorList>
    </citation>
    <scope>NUCLEOTIDE SEQUENCE [LARGE SCALE GENOMIC DNA]</scope>
    <source>
        <strain evidence="3 4">DSM 18233</strain>
    </source>
</reference>
<dbReference type="AlphaFoldDB" id="A0A840RBT5"/>